<dbReference type="GeneID" id="917593"/>
<dbReference type="HOGENOM" id="CLU_1347647_0_0_6"/>
<proteinExistence type="predicted"/>
<accession>A0A6M0JIH9</accession>
<evidence type="ECO:0000313" key="1">
    <source>
        <dbReference type="EMBL" id="BAB34273.1"/>
    </source>
</evidence>
<dbReference type="RefSeq" id="NP_308877.1">
    <property type="nucleotide sequence ID" value="NC_002695.1"/>
</dbReference>
<dbReference type="IntAct" id="A0A0H3JGR6">
    <property type="interactions" value="1"/>
</dbReference>
<dbReference type="Pfam" id="PF14891">
    <property type="entry name" value="Peptidase_M91"/>
    <property type="match status" value="1"/>
</dbReference>
<dbReference type="InterPro" id="IPR028208">
    <property type="entry name" value="Effector_pro_NleD-like"/>
</dbReference>
<dbReference type="AlphaFoldDB" id="A0A0H3JGR6"/>
<accession>A0A7U8R338</accession>
<accession>A0A0H3JGR6</accession>
<dbReference type="STRING" id="155864.Z0990"/>
<protein>
    <submittedName>
        <fullName evidence="1">T3SS secreted effector NleD</fullName>
    </submittedName>
</protein>
<dbReference type="EMBL" id="BA000007">
    <property type="protein sequence ID" value="BAB34273.1"/>
    <property type="molecule type" value="Genomic_DNA"/>
</dbReference>
<organism evidence="1 2">
    <name type="scientific">Escherichia coli O157:H7</name>
    <dbReference type="NCBI Taxonomy" id="83334"/>
    <lineage>
        <taxon>Bacteria</taxon>
        <taxon>Pseudomonadati</taxon>
        <taxon>Pseudomonadota</taxon>
        <taxon>Gammaproteobacteria</taxon>
        <taxon>Enterobacterales</taxon>
        <taxon>Enterobacteriaceae</taxon>
        <taxon>Escherichia</taxon>
    </lineage>
</organism>
<keyword evidence="2" id="KW-1185">Reference proteome</keyword>
<reference evidence="1 2" key="1">
    <citation type="journal article" date="2000" name="Syst. Appl. Microbiol.">
        <title>Comparative analysis of the whole set of rRNA operons between an enterohemorrhagic Escherichia coli O157:H7 Sakai strain and an Escherichia coli K-12 strain MG1655.</title>
        <authorList>
            <person name="Ohnishi M."/>
            <person name="Murata T."/>
            <person name="Nakayama K."/>
            <person name="Kuhara S."/>
            <person name="Hattori M."/>
            <person name="Kurokawa K."/>
            <person name="Yasunaga T."/>
            <person name="Yokoyama K."/>
            <person name="Makino K."/>
            <person name="Shinagawa H."/>
            <person name="Hayashi T."/>
        </authorList>
    </citation>
    <scope>NUCLEOTIDE SEQUENCE [LARGE SCALE GENOMIC DNA]</scope>
    <source>
        <strain evidence="2">O157:H7 / Sakai / RIMD 0509952 / EHEC</strain>
    </source>
</reference>
<dbReference type="RefSeq" id="WP_001247925.1">
    <property type="nucleotide sequence ID" value="NZ_BLZJ01000027.1"/>
</dbReference>
<name>A0A0H3JGR6_ECO57</name>
<dbReference type="PATRIC" id="fig|83334.175.peg.5152"/>
<dbReference type="KEGG" id="ecs:ECs_0850"/>
<dbReference type="Proteomes" id="UP000000558">
    <property type="component" value="Chromosome"/>
</dbReference>
<accession>A0A6M7CAZ4</accession>
<sequence length="232" mass="25961">MRPTSLNLVLHQSSRSSSMSDTDIESLVKASSVQWIKNNPQLRFQGTDHNIYQQIEAALDKIGSTETGRVLLNAIESISRLKSETVVIHLNSSRLGVMAHRDIDAENHRGTGSDFHCNLNAVEYPCGEGISVVDFHATIVFHELLHVFHNLNGERLKVESSRAESQKYSPLLLEEARTVGLGAFSEEVLSENKFHEEIGMPRRTSYPHDSALIHDDNTVSLGFQQVRLHPLL</sequence>
<reference evidence="1 2" key="2">
    <citation type="journal article" date="2001" name="DNA Res.">
        <title>Complete genome sequence of enterohemorrhagic Escherichia coli O157:H7 and genomic comparison with a laboratory strain K-12.</title>
        <authorList>
            <person name="Hayashi T."/>
            <person name="Makino K."/>
            <person name="Ohnishi M."/>
            <person name="Kurokawa K."/>
            <person name="Ishii K."/>
            <person name="Yokoyama K."/>
            <person name="Han C.G."/>
            <person name="Ohtsubo E."/>
            <person name="Nakayama K."/>
            <person name="Murata T."/>
            <person name="Tanaka M."/>
            <person name="Tobe T."/>
            <person name="Iida T."/>
            <person name="Takami H."/>
            <person name="Honda T."/>
            <person name="Sasakawa C."/>
            <person name="Ogasawara N."/>
            <person name="Yasunaga T."/>
            <person name="Kuhara S."/>
            <person name="Shiba T."/>
            <person name="Hattori M."/>
            <person name="Shinagawa H."/>
        </authorList>
    </citation>
    <scope>NUCLEOTIDE SEQUENCE [LARGE SCALE GENOMIC DNA]</scope>
    <source>
        <strain evidence="2">O157:H7 / Sakai / RIMD 0509952 / EHEC</strain>
    </source>
</reference>
<gene>
    <name evidence="1" type="primary">nleD</name>
    <name evidence="1" type="ORF">ECs_0850</name>
</gene>
<evidence type="ECO:0000313" key="2">
    <source>
        <dbReference type="Proteomes" id="UP000000558"/>
    </source>
</evidence>